<dbReference type="SUPFAM" id="SSF49464">
    <property type="entry name" value="Carboxypeptidase regulatory domain-like"/>
    <property type="match status" value="3"/>
</dbReference>
<gene>
    <name evidence="4" type="ORF">AYL44_13865</name>
</gene>
<dbReference type="InterPro" id="IPR051417">
    <property type="entry name" value="SDr/BOS_complex"/>
</dbReference>
<feature type="region of interest" description="Disordered" evidence="2">
    <location>
        <begin position="941"/>
        <end position="961"/>
    </location>
</feature>
<dbReference type="RefSeq" id="WP_064003856.1">
    <property type="nucleotide sequence ID" value="NZ_LSTV01000005.1"/>
</dbReference>
<dbReference type="Gene3D" id="2.60.40.2700">
    <property type="match status" value="2"/>
</dbReference>
<dbReference type="Proteomes" id="UP000076998">
    <property type="component" value="Unassembled WGS sequence"/>
</dbReference>
<reference evidence="4 5" key="1">
    <citation type="submission" date="2016-02" db="EMBL/GenBank/DDBJ databases">
        <authorList>
            <person name="Wen L."/>
            <person name="He K."/>
            <person name="Yang H."/>
        </authorList>
    </citation>
    <scope>NUCLEOTIDE SEQUENCE [LARGE SCALE GENOMIC DNA]</scope>
    <source>
        <strain evidence="4 5">CD11_3</strain>
    </source>
</reference>
<dbReference type="OrthoDB" id="9761789at2"/>
<protein>
    <recommendedName>
        <fullName evidence="6">Alpha-amylase</fullName>
    </recommendedName>
</protein>
<dbReference type="PANTHER" id="PTHR23303">
    <property type="entry name" value="CARBOXYPEPTIDASE REGULATORY REGION-CONTAINING"/>
    <property type="match status" value="1"/>
</dbReference>
<sequence length="961" mass="101958">MRFRFRFVGALIAVVALVFTGLPAQAAEVAPTRITGVLTDVDGDVVRNVTIRFENVDTGRVSDTSPDVVGKFGSTLPAGDYRVSASSHHDPALEVYDGRWYPGVGTAEEAQIVSLAEGRTIDASWQLGAVGPGITGVVTDALTGQPVVGADVSLDGPLRTRDTTNGDGRYRFSKLPPGAYDVRVQSPSDGDYVVATTSLTVSEGFTTWSVSAEPTGTLRVTTGRYSSVRADLIPVGEEREIHAPTGSDVINAEDLPPGDYHLRIRPERGMHDFVETWWPAGETRADAGIITIRSRQTTEITADLVRGGVVEGRVVSAGTSAPVAGAYVTAYTSAGVEAGWAQADSEGRYRIVALRSGDYRITSSGNGHSRLSTTARVLLGETTPLDVGLSPRGALSVTVSADEMIVGRTVSLYDGDLKLIAKRQLSERGLSETVTFDDLDAGEYFLGADGSSDILGGWYDGASTSAEARTVTVAPGTSTPVDYRLRRATPANSGSISVAAVGPQGEPVTDSAVWLYDADGLVRGYALLQVDSVTFPALPPGDYRLRFADSRSEHRYRYTTTWWGGSDLADATLIRVDAGKTTSVRPTLARTLPPESATIVGTLSSKLPELFDGARVIAWAETGNSVARAGTGIVDAKGRFRIVGLLPGRYHLQMDDHPRWTDGVAPVWLASEGDWRTSRVFTLAEGQTVRVDEKMPDETDQPNHATLRGIVRESGTPVRGAVVTVRGRTETVTVRTDSSGRFEAWLEGGHKTTVEVAARATTVKYSTHVTGVNRRISTLDIALTRVLATPTPTLSTAPAVGRSVTARTTGWTSGTTVAYQWRRNGKPIASATKSSYTPVAADRGAKLTVTVTGKKAGYATASRTSAAKTVGYGTLTSSTPRITGVTARGKTLTVQPGAWTRGTSLTYQWYADGVRIKGATRSSLTLTSGLVGDKISVKVTGSKSGYSTHSRSSAATARVRR</sequence>
<dbReference type="EMBL" id="LSTV01000005">
    <property type="protein sequence ID" value="OAH49082.1"/>
    <property type="molecule type" value="Genomic_DNA"/>
</dbReference>
<evidence type="ECO:0000313" key="4">
    <source>
        <dbReference type="EMBL" id="OAH49082.1"/>
    </source>
</evidence>
<evidence type="ECO:0000313" key="5">
    <source>
        <dbReference type="Proteomes" id="UP000076998"/>
    </source>
</evidence>
<feature type="compositionally biased region" description="Low complexity" evidence="2">
    <location>
        <begin position="947"/>
        <end position="961"/>
    </location>
</feature>
<dbReference type="InterPro" id="IPR013784">
    <property type="entry name" value="Carb-bd-like_fold"/>
</dbReference>
<dbReference type="InterPro" id="IPR008969">
    <property type="entry name" value="CarboxyPept-like_regulatory"/>
</dbReference>
<dbReference type="AlphaFoldDB" id="A0A177K6Q0"/>
<organism evidence="4 5">
    <name type="scientific">Microbacterium oleivorans</name>
    <dbReference type="NCBI Taxonomy" id="273677"/>
    <lineage>
        <taxon>Bacteria</taxon>
        <taxon>Bacillati</taxon>
        <taxon>Actinomycetota</taxon>
        <taxon>Actinomycetes</taxon>
        <taxon>Micrococcales</taxon>
        <taxon>Microbacteriaceae</taxon>
        <taxon>Microbacterium</taxon>
    </lineage>
</organism>
<name>A0A177K6Q0_9MICO</name>
<comment type="caution">
    <text evidence="4">The sequence shown here is derived from an EMBL/GenBank/DDBJ whole genome shotgun (WGS) entry which is preliminary data.</text>
</comment>
<evidence type="ECO:0000256" key="2">
    <source>
        <dbReference type="SAM" id="MobiDB-lite"/>
    </source>
</evidence>
<keyword evidence="1 3" id="KW-0732">Signal</keyword>
<feature type="signal peptide" evidence="3">
    <location>
        <begin position="1"/>
        <end position="26"/>
    </location>
</feature>
<dbReference type="PANTHER" id="PTHR23303:SF14">
    <property type="entry name" value="BOS COMPLEX SUBUNIT NOMO1-RELATED"/>
    <property type="match status" value="1"/>
</dbReference>
<dbReference type="SUPFAM" id="SSF49452">
    <property type="entry name" value="Starch-binding domain-like"/>
    <property type="match status" value="1"/>
</dbReference>
<proteinExistence type="predicted"/>
<evidence type="ECO:0008006" key="6">
    <source>
        <dbReference type="Google" id="ProtNLM"/>
    </source>
</evidence>
<feature type="chain" id="PRO_5008065827" description="Alpha-amylase" evidence="3">
    <location>
        <begin position="27"/>
        <end position="961"/>
    </location>
</feature>
<evidence type="ECO:0000256" key="3">
    <source>
        <dbReference type="SAM" id="SignalP"/>
    </source>
</evidence>
<dbReference type="Gene3D" id="2.60.40.1120">
    <property type="entry name" value="Carboxypeptidase-like, regulatory domain"/>
    <property type="match status" value="3"/>
</dbReference>
<dbReference type="Pfam" id="PF13620">
    <property type="entry name" value="CarboxypepD_reg"/>
    <property type="match status" value="2"/>
</dbReference>
<accession>A0A177K6Q0</accession>
<dbReference type="GO" id="GO:0030246">
    <property type="term" value="F:carbohydrate binding"/>
    <property type="evidence" value="ECO:0007669"/>
    <property type="project" value="InterPro"/>
</dbReference>
<evidence type="ECO:0000256" key="1">
    <source>
        <dbReference type="ARBA" id="ARBA00022729"/>
    </source>
</evidence>